<dbReference type="GO" id="GO:0005923">
    <property type="term" value="C:bicellular tight junction"/>
    <property type="evidence" value="ECO:0007669"/>
    <property type="project" value="UniProtKB-SubCell"/>
</dbReference>
<dbReference type="Gene3D" id="2.60.120.10">
    <property type="entry name" value="Jelly Rolls"/>
    <property type="match status" value="1"/>
</dbReference>
<evidence type="ECO:0000313" key="10">
    <source>
        <dbReference type="EMBL" id="CAD9986430.1"/>
    </source>
</evidence>
<dbReference type="GO" id="GO:0030552">
    <property type="term" value="F:cAMP binding"/>
    <property type="evidence" value="ECO:0007669"/>
    <property type="project" value="TreeGrafter"/>
</dbReference>
<protein>
    <recommendedName>
        <fullName evidence="9">Cyclic nucleotide-binding domain-containing protein</fullName>
    </recommendedName>
</protein>
<evidence type="ECO:0000256" key="6">
    <source>
        <dbReference type="ARBA" id="ARBA00022949"/>
    </source>
</evidence>
<feature type="domain" description="Cyclic nucleotide-binding" evidence="9">
    <location>
        <begin position="247"/>
        <end position="351"/>
    </location>
</feature>
<evidence type="ECO:0000256" key="7">
    <source>
        <dbReference type="ARBA" id="ARBA00023180"/>
    </source>
</evidence>
<keyword evidence="3" id="KW-0796">Tight junction</keyword>
<name>A0A7S2YNR7_9STRA</name>
<keyword evidence="5" id="KW-0130">Cell adhesion</keyword>
<dbReference type="InterPro" id="IPR014710">
    <property type="entry name" value="RmlC-like_jellyroll"/>
</dbReference>
<dbReference type="EMBL" id="HBHT01033782">
    <property type="protein sequence ID" value="CAD9986430.1"/>
    <property type="molecule type" value="Transcribed_RNA"/>
</dbReference>
<comment type="subcellular location">
    <subcellularLocation>
        <location evidence="2">Cell junction</location>
        <location evidence="2">Tight junction</location>
    </subcellularLocation>
    <subcellularLocation>
        <location evidence="1">Lateral cell membrane</location>
    </subcellularLocation>
</comment>
<dbReference type="GO" id="GO:0007155">
    <property type="term" value="P:cell adhesion"/>
    <property type="evidence" value="ECO:0007669"/>
    <property type="project" value="UniProtKB-KW"/>
</dbReference>
<dbReference type="InterPro" id="IPR018490">
    <property type="entry name" value="cNMP-bd_dom_sf"/>
</dbReference>
<dbReference type="SUPFAM" id="SSF51206">
    <property type="entry name" value="cAMP-binding domain-like"/>
    <property type="match status" value="1"/>
</dbReference>
<dbReference type="PROSITE" id="PS50042">
    <property type="entry name" value="CNMP_BINDING_3"/>
    <property type="match status" value="1"/>
</dbReference>
<dbReference type="PANTHER" id="PTHR12101:SF17">
    <property type="entry name" value="BLOOD VESSEL EPICARDIAL SUBSTANCE"/>
    <property type="match status" value="1"/>
</dbReference>
<keyword evidence="4" id="KW-0217">Developmental protein</keyword>
<proteinExistence type="predicted"/>
<evidence type="ECO:0000256" key="8">
    <source>
        <dbReference type="SAM" id="MobiDB-lite"/>
    </source>
</evidence>
<dbReference type="InterPro" id="IPR000595">
    <property type="entry name" value="cNMP-bd_dom"/>
</dbReference>
<feature type="compositionally biased region" description="Low complexity" evidence="8">
    <location>
        <begin position="102"/>
        <end position="117"/>
    </location>
</feature>
<organism evidence="10">
    <name type="scientific">Entomoneis paludosa</name>
    <dbReference type="NCBI Taxonomy" id="265537"/>
    <lineage>
        <taxon>Eukaryota</taxon>
        <taxon>Sar</taxon>
        <taxon>Stramenopiles</taxon>
        <taxon>Ochrophyta</taxon>
        <taxon>Bacillariophyta</taxon>
        <taxon>Bacillariophyceae</taxon>
        <taxon>Bacillariophycidae</taxon>
        <taxon>Entomoneidaceae</taxon>
        <taxon>Entomoneis</taxon>
    </lineage>
</organism>
<dbReference type="CDD" id="cd00038">
    <property type="entry name" value="CAP_ED"/>
    <property type="match status" value="1"/>
</dbReference>
<sequence length="494" mass="57147">MASSSRRFSSARIYLSNSQHTSGRPIRHTLNGHQQYYESYWKQMTGSSIRQGRSLTTSATTRTLSLKRCHHANTRLRRRSPPVATTTLTRIGASAKAKRGKATLSSPSSSQSFTQQTATATQQSEKQWIERLTAYLQQQRTIPIPRWVTPGHQTISISEIFGHSSFVLVAISYAVDDFLMLRCIAVVGSTAMLVFTYFHPHGRVLWLPFKWNALFIALNCYRIGKVFLDRHFAENLGREYIQLRDEHFHLMDPVDFAKIIRLGKVETYQAGEEIVAQGEENRFVRLVIDGELEVLRDGKITYMIEEASFVSESGLHAGIMLPGSVNSCCSVKAQTNSRVLAWDRTELLHLMELDSNVHRSLQNAMSWDIVRKLKTQRTLLSSGRIDDPEKWNERRQEQSIHRYTAILQNLLQHNRLLNAGGRDNLHNYRVIHHIDDEYHLLALKECGWTPEEFEMGKRPGWHGDDDDQHNKHEELEERKDWRWYLRAMYLRFIG</sequence>
<evidence type="ECO:0000256" key="5">
    <source>
        <dbReference type="ARBA" id="ARBA00022889"/>
    </source>
</evidence>
<dbReference type="InterPro" id="IPR006916">
    <property type="entry name" value="POPDC1-3"/>
</dbReference>
<evidence type="ECO:0000256" key="3">
    <source>
        <dbReference type="ARBA" id="ARBA00022427"/>
    </source>
</evidence>
<evidence type="ECO:0000256" key="4">
    <source>
        <dbReference type="ARBA" id="ARBA00022473"/>
    </source>
</evidence>
<evidence type="ECO:0000256" key="2">
    <source>
        <dbReference type="ARBA" id="ARBA00004435"/>
    </source>
</evidence>
<keyword evidence="6" id="KW-0965">Cell junction</keyword>
<reference evidence="10" key="1">
    <citation type="submission" date="2021-01" db="EMBL/GenBank/DDBJ databases">
        <authorList>
            <person name="Corre E."/>
            <person name="Pelletier E."/>
            <person name="Niang G."/>
            <person name="Scheremetjew M."/>
            <person name="Finn R."/>
            <person name="Kale V."/>
            <person name="Holt S."/>
            <person name="Cochrane G."/>
            <person name="Meng A."/>
            <person name="Brown T."/>
            <person name="Cohen L."/>
        </authorList>
    </citation>
    <scope>NUCLEOTIDE SEQUENCE</scope>
    <source>
        <strain evidence="10">CCMP125</strain>
    </source>
</reference>
<dbReference type="Pfam" id="PF00027">
    <property type="entry name" value="cNMP_binding"/>
    <property type="match status" value="1"/>
</dbReference>
<dbReference type="PANTHER" id="PTHR12101">
    <property type="entry name" value="POPEYE DOMAIN CONTAINING PROTEIN"/>
    <property type="match status" value="1"/>
</dbReference>
<evidence type="ECO:0000256" key="1">
    <source>
        <dbReference type="ARBA" id="ARBA00004124"/>
    </source>
</evidence>
<dbReference type="AlphaFoldDB" id="A0A7S2YNR7"/>
<accession>A0A7S2YNR7</accession>
<dbReference type="GO" id="GO:0016328">
    <property type="term" value="C:lateral plasma membrane"/>
    <property type="evidence" value="ECO:0007669"/>
    <property type="project" value="UniProtKB-SubCell"/>
</dbReference>
<feature type="region of interest" description="Disordered" evidence="8">
    <location>
        <begin position="91"/>
        <end position="117"/>
    </location>
</feature>
<evidence type="ECO:0000259" key="9">
    <source>
        <dbReference type="PROSITE" id="PS50042"/>
    </source>
</evidence>
<gene>
    <name evidence="10" type="ORF">APAL1065_LOCUS22714</name>
</gene>
<keyword evidence="7" id="KW-0325">Glycoprotein</keyword>